<evidence type="ECO:0000313" key="3">
    <source>
        <dbReference type="Proteomes" id="UP000231632"/>
    </source>
</evidence>
<dbReference type="EMBL" id="BDFD01000005">
    <property type="protein sequence ID" value="GAV19908.1"/>
    <property type="molecule type" value="Genomic_DNA"/>
</dbReference>
<accession>A0A1L8CLW4</accession>
<feature type="signal peptide" evidence="1">
    <location>
        <begin position="1"/>
        <end position="42"/>
    </location>
</feature>
<keyword evidence="3" id="KW-1185">Reference proteome</keyword>
<evidence type="ECO:0000256" key="1">
    <source>
        <dbReference type="SAM" id="SignalP"/>
    </source>
</evidence>
<comment type="caution">
    <text evidence="2">The sequence shown here is derived from an EMBL/GenBank/DDBJ whole genome shotgun (WGS) entry which is preliminary data.</text>
</comment>
<dbReference type="AlphaFoldDB" id="A0A1L8CLW4"/>
<feature type="chain" id="PRO_5012950715" evidence="1">
    <location>
        <begin position="43"/>
        <end position="190"/>
    </location>
</feature>
<proteinExistence type="predicted"/>
<organism evidence="2 3">
    <name type="scientific">Mariprofundus micogutta</name>
    <dbReference type="NCBI Taxonomy" id="1921010"/>
    <lineage>
        <taxon>Bacteria</taxon>
        <taxon>Pseudomonadati</taxon>
        <taxon>Pseudomonadota</taxon>
        <taxon>Candidatius Mariprofundia</taxon>
        <taxon>Mariprofundales</taxon>
        <taxon>Mariprofundaceae</taxon>
        <taxon>Mariprofundus</taxon>
    </lineage>
</organism>
<dbReference type="RefSeq" id="WP_072659234.1">
    <property type="nucleotide sequence ID" value="NZ_BDFD01000005.1"/>
</dbReference>
<gene>
    <name evidence="2" type="ORF">MMIC_P0866</name>
</gene>
<dbReference type="STRING" id="1921010.MMIC_P0866"/>
<protein>
    <submittedName>
        <fullName evidence="2">Uncharacterized protein</fullName>
    </submittedName>
</protein>
<reference evidence="2 3" key="1">
    <citation type="journal article" date="2017" name="Arch. Microbiol.">
        <title>Mariprofundus micogutta sp. nov., a novel iron-oxidizing zetaproteobacterium isolated from a deep-sea hydrothermal field at the Bayonnaise knoll of the Izu-Ogasawara arc, and a description of Mariprofundales ord. nov. and Zetaproteobacteria classis nov.</title>
        <authorList>
            <person name="Makita H."/>
            <person name="Tanaka E."/>
            <person name="Mitsunobu S."/>
            <person name="Miyazaki M."/>
            <person name="Nunoura T."/>
            <person name="Uematsu K."/>
            <person name="Takaki Y."/>
            <person name="Nishi S."/>
            <person name="Shimamura S."/>
            <person name="Takai K."/>
        </authorList>
    </citation>
    <scope>NUCLEOTIDE SEQUENCE [LARGE SCALE GENOMIC DNA]</scope>
    <source>
        <strain evidence="2 3">ET2</strain>
    </source>
</reference>
<keyword evidence="1" id="KW-0732">Signal</keyword>
<dbReference type="Proteomes" id="UP000231632">
    <property type="component" value="Unassembled WGS sequence"/>
</dbReference>
<name>A0A1L8CLW4_9PROT</name>
<sequence length="190" mass="21044">MQSATSKYISSIFVRRNRQRFTLLSAVAAFLMLTVTPLPAHADGEIRNFNFAVFQKYDENFEFEPIVLGKFSDFIQAMKGSMVLMISQTRNAVNGDVINVQQDVLRDAEGSLNDMGINCSLSYLDLSSEDNTSFEVGGLCKIIDSLNTNVTVIIPMIALPDTEQGIDAWVALYEDEENGIAFYANVSSSQ</sequence>
<evidence type="ECO:0000313" key="2">
    <source>
        <dbReference type="EMBL" id="GAV19908.1"/>
    </source>
</evidence>